<evidence type="ECO:0000259" key="4">
    <source>
        <dbReference type="PROSITE" id="PS01124"/>
    </source>
</evidence>
<dbReference type="PROSITE" id="PS00041">
    <property type="entry name" value="HTH_ARAC_FAMILY_1"/>
    <property type="match status" value="1"/>
</dbReference>
<evidence type="ECO:0000313" key="6">
    <source>
        <dbReference type="Proteomes" id="UP000001600"/>
    </source>
</evidence>
<dbReference type="PRINTS" id="PR00032">
    <property type="entry name" value="HTHARAC"/>
</dbReference>
<dbReference type="GeneID" id="86851285"/>
<dbReference type="GO" id="GO:0003700">
    <property type="term" value="F:DNA-binding transcription factor activity"/>
    <property type="evidence" value="ECO:0007669"/>
    <property type="project" value="InterPro"/>
</dbReference>
<accession>B9JNE8</accession>
<feature type="domain" description="HTH araC/xylS-type" evidence="4">
    <location>
        <begin position="250"/>
        <end position="349"/>
    </location>
</feature>
<organism evidence="5 6">
    <name type="scientific">Rhizobium rhizogenes (strain K84 / ATCC BAA-868)</name>
    <name type="common">Agrobacterium radiobacter</name>
    <dbReference type="NCBI Taxonomy" id="311403"/>
    <lineage>
        <taxon>Bacteria</taxon>
        <taxon>Pseudomonadati</taxon>
        <taxon>Pseudomonadota</taxon>
        <taxon>Alphaproteobacteria</taxon>
        <taxon>Hyphomicrobiales</taxon>
        <taxon>Rhizobiaceae</taxon>
        <taxon>Rhizobium/Agrobacterium group</taxon>
        <taxon>Rhizobium</taxon>
    </lineage>
</organism>
<dbReference type="RefSeq" id="WP_012649415.1">
    <property type="nucleotide sequence ID" value="NC_011983.1"/>
</dbReference>
<evidence type="ECO:0000256" key="1">
    <source>
        <dbReference type="ARBA" id="ARBA00023015"/>
    </source>
</evidence>
<gene>
    <name evidence="5" type="ordered locus">Arad_7620</name>
</gene>
<dbReference type="eggNOG" id="COG2207">
    <property type="taxonomic scope" value="Bacteria"/>
</dbReference>
<dbReference type="InterPro" id="IPR018062">
    <property type="entry name" value="HTH_AraC-typ_CS"/>
</dbReference>
<dbReference type="InterPro" id="IPR018060">
    <property type="entry name" value="HTH_AraC"/>
</dbReference>
<dbReference type="EMBL" id="CP000629">
    <property type="protein sequence ID" value="ACM29079.1"/>
    <property type="molecule type" value="Genomic_DNA"/>
</dbReference>
<dbReference type="GO" id="GO:0043565">
    <property type="term" value="F:sequence-specific DNA binding"/>
    <property type="evidence" value="ECO:0007669"/>
    <property type="project" value="InterPro"/>
</dbReference>
<dbReference type="STRING" id="311403.Arad_7620"/>
<dbReference type="PROSITE" id="PS01124">
    <property type="entry name" value="HTH_ARAC_FAMILY_2"/>
    <property type="match status" value="1"/>
</dbReference>
<keyword evidence="1" id="KW-0805">Transcription regulation</keyword>
<dbReference type="HOGENOM" id="CLU_049704_0_0_5"/>
<keyword evidence="2" id="KW-0238">DNA-binding</keyword>
<reference evidence="5 6" key="1">
    <citation type="journal article" date="2009" name="J. Bacteriol.">
        <title>Genome sequences of three Agrobacterium biovars help elucidate the evolution of multichromosome genomes in bacteria.</title>
        <authorList>
            <person name="Slater S.C."/>
            <person name="Goldman B.S."/>
            <person name="Goodner B."/>
            <person name="Setubal J.C."/>
            <person name="Farrand S.K."/>
            <person name="Nester E.W."/>
            <person name="Burr T.J."/>
            <person name="Banta L."/>
            <person name="Dickerman A.W."/>
            <person name="Paulsen I."/>
            <person name="Otten L."/>
            <person name="Suen G."/>
            <person name="Welch R."/>
            <person name="Almeida N.F."/>
            <person name="Arnold F."/>
            <person name="Burton O.T."/>
            <person name="Du Z."/>
            <person name="Ewing A."/>
            <person name="Godsy E."/>
            <person name="Heisel S."/>
            <person name="Houmiel K.L."/>
            <person name="Jhaveri J."/>
            <person name="Lu J."/>
            <person name="Miller N.M."/>
            <person name="Norton S."/>
            <person name="Chen Q."/>
            <person name="Phoolcharoen W."/>
            <person name="Ohlin V."/>
            <person name="Ondrusek D."/>
            <person name="Pride N."/>
            <person name="Stricklin S.L."/>
            <person name="Sun J."/>
            <person name="Wheeler C."/>
            <person name="Wilson L."/>
            <person name="Zhu H."/>
            <person name="Wood D.W."/>
        </authorList>
    </citation>
    <scope>NUCLEOTIDE SEQUENCE [LARGE SCALE GENOMIC DNA]</scope>
    <source>
        <strain evidence="6">K84 / ATCC BAA-868</strain>
    </source>
</reference>
<protein>
    <submittedName>
        <fullName evidence="5">Transcriptional regulator protein</fullName>
    </submittedName>
</protein>
<evidence type="ECO:0000256" key="3">
    <source>
        <dbReference type="ARBA" id="ARBA00023163"/>
    </source>
</evidence>
<dbReference type="SMART" id="SM00342">
    <property type="entry name" value="HTH_ARAC"/>
    <property type="match status" value="1"/>
</dbReference>
<dbReference type="KEGG" id="ara:Arad_7620"/>
<dbReference type="AlphaFoldDB" id="B9JNE8"/>
<proteinExistence type="predicted"/>
<dbReference type="InterPro" id="IPR009057">
    <property type="entry name" value="Homeodomain-like_sf"/>
</dbReference>
<dbReference type="InterPro" id="IPR020449">
    <property type="entry name" value="Tscrpt_reg_AraC-type_HTH"/>
</dbReference>
<name>B9JNE8_RHIR8</name>
<dbReference type="PANTHER" id="PTHR47504:SF5">
    <property type="entry name" value="RIGHT ORIGIN-BINDING PROTEIN"/>
    <property type="match status" value="1"/>
</dbReference>
<dbReference type="SUPFAM" id="SSF46689">
    <property type="entry name" value="Homeodomain-like"/>
    <property type="match status" value="1"/>
</dbReference>
<keyword evidence="3" id="KW-0804">Transcription</keyword>
<dbReference type="Gene3D" id="1.10.10.60">
    <property type="entry name" value="Homeodomain-like"/>
    <property type="match status" value="1"/>
</dbReference>
<dbReference type="InterPro" id="IPR050959">
    <property type="entry name" value="MarA-like"/>
</dbReference>
<evidence type="ECO:0000313" key="5">
    <source>
        <dbReference type="EMBL" id="ACM29079.1"/>
    </source>
</evidence>
<dbReference type="Proteomes" id="UP000001600">
    <property type="component" value="Chromosome 2"/>
</dbReference>
<dbReference type="Pfam" id="PF12833">
    <property type="entry name" value="HTH_18"/>
    <property type="match status" value="1"/>
</dbReference>
<evidence type="ECO:0000256" key="2">
    <source>
        <dbReference type="ARBA" id="ARBA00023125"/>
    </source>
</evidence>
<sequence>MMWSKADVSSEQPTFVERRRWPRISQVPLCSGTQGVPQLVSLPFSTRDLGSDQQFPAWQDRMAPLIDMRLPENAKVDDCFPVNQTVWNLEGVLLIQQATPAFSYERSAEKVRFSSVDHWQITFLRTGRTWTGVNGRVAENEPGMMEIRTLGYPFYGRTLSAESVTLILPYDLFADRGGLPGASNNVVFSGARVKLLSDYVAFLEANLDRLTRDDLQGVRSQLREMVYHCVAPLMDCHMVNDQTSQIGLMTRARRFIQNNLGSEDLTPETLSRELAISRTRLYELFQTSGGVLNYIRKRRLLAARSAIADPANNRKIIDIASKFGFDSAANFSRAFTHEFGYSPSEVRKHMGELRIEHPPHTEELPTFDSWLSTLGL</sequence>
<dbReference type="PANTHER" id="PTHR47504">
    <property type="entry name" value="RIGHT ORIGIN-BINDING PROTEIN"/>
    <property type="match status" value="1"/>
</dbReference>